<dbReference type="EMBL" id="HBKR01039604">
    <property type="protein sequence ID" value="CAE2340082.1"/>
    <property type="molecule type" value="Transcribed_RNA"/>
</dbReference>
<gene>
    <name evidence="1" type="ORF">NAES01612_LOCUS25834</name>
</gene>
<dbReference type="PANTHER" id="PTHR48007:SF4">
    <property type="entry name" value="LEUCINE-RICH REPEAT RECEPTOR-LIKE PROTEIN KINASE PXC1"/>
    <property type="match status" value="1"/>
</dbReference>
<dbReference type="InterPro" id="IPR032675">
    <property type="entry name" value="LRR_dom_sf"/>
</dbReference>
<dbReference type="PANTHER" id="PTHR48007">
    <property type="entry name" value="LEUCINE-RICH REPEAT RECEPTOR-LIKE PROTEIN KINASE PXC1"/>
    <property type="match status" value="1"/>
</dbReference>
<dbReference type="AlphaFoldDB" id="A0A7S4U8T9"/>
<dbReference type="Gene3D" id="3.80.10.10">
    <property type="entry name" value="Ribonuclease Inhibitor"/>
    <property type="match status" value="1"/>
</dbReference>
<dbReference type="SUPFAM" id="SSF52058">
    <property type="entry name" value="L domain-like"/>
    <property type="match status" value="1"/>
</dbReference>
<proteinExistence type="predicted"/>
<accession>A0A7S4U8T9</accession>
<evidence type="ECO:0008006" key="2">
    <source>
        <dbReference type="Google" id="ProtNLM"/>
    </source>
</evidence>
<dbReference type="InterPro" id="IPR046959">
    <property type="entry name" value="PRK1-6/SRF4-like"/>
</dbReference>
<protein>
    <recommendedName>
        <fullName evidence="2">Leucine-rich repeat protein</fullName>
    </recommendedName>
</protein>
<reference evidence="1" key="1">
    <citation type="submission" date="2021-01" db="EMBL/GenBank/DDBJ databases">
        <authorList>
            <person name="Corre E."/>
            <person name="Pelletier E."/>
            <person name="Niang G."/>
            <person name="Scheremetjew M."/>
            <person name="Finn R."/>
            <person name="Kale V."/>
            <person name="Holt S."/>
            <person name="Cochrane G."/>
            <person name="Meng A."/>
            <person name="Brown T."/>
            <person name="Cohen L."/>
        </authorList>
    </citation>
    <scope>NUCLEOTIDE SEQUENCE</scope>
    <source>
        <strain evidence="1">SoJaBio B1-5/56/2</strain>
    </source>
</reference>
<name>A0A7S4U8T9_9EUKA</name>
<organism evidence="1">
    <name type="scientific">Paramoeba aestuarina</name>
    <dbReference type="NCBI Taxonomy" id="180227"/>
    <lineage>
        <taxon>Eukaryota</taxon>
        <taxon>Amoebozoa</taxon>
        <taxon>Discosea</taxon>
        <taxon>Flabellinia</taxon>
        <taxon>Dactylopodida</taxon>
        <taxon>Paramoebidae</taxon>
        <taxon>Paramoeba</taxon>
    </lineage>
</organism>
<evidence type="ECO:0000313" key="1">
    <source>
        <dbReference type="EMBL" id="CAE2340082.1"/>
    </source>
</evidence>
<sequence length="208" mass="22815">MLTLFASDSSALGRLDYASLTQQTLMELLVDGIVFTKYGDPKKGIDVSRWSYVDVDPDGDVTSWFPSECNLTGSVALQWLPKTVVDVDISMNSLCGTLDLECLPDGLQELIVYKNKFSGPVSLTRLPTKMRILNLGFNRLSGTLNLTQLPAAMTELHLCGNDFVGATDFSKLPESLELLDIMETQLEGRVSPKDGLEVYVDGSEVEIV</sequence>